<evidence type="ECO:0000313" key="5">
    <source>
        <dbReference type="EMBL" id="MEK8034085.1"/>
    </source>
</evidence>
<dbReference type="InterPro" id="IPR001867">
    <property type="entry name" value="OmpR/PhoB-type_DNA-bd"/>
</dbReference>
<dbReference type="RefSeq" id="WP_341428511.1">
    <property type="nucleotide sequence ID" value="NZ_JBBUTG010000024.1"/>
</dbReference>
<dbReference type="InterPro" id="IPR036388">
    <property type="entry name" value="WH-like_DNA-bd_sf"/>
</dbReference>
<dbReference type="Proteomes" id="UP001371218">
    <property type="component" value="Unassembled WGS sequence"/>
</dbReference>
<evidence type="ECO:0000256" key="2">
    <source>
        <dbReference type="PROSITE-ProRule" id="PRU01091"/>
    </source>
</evidence>
<evidence type="ECO:0000313" key="6">
    <source>
        <dbReference type="Proteomes" id="UP001371218"/>
    </source>
</evidence>
<feature type="domain" description="OmpR/PhoB-type" evidence="4">
    <location>
        <begin position="24"/>
        <end position="122"/>
    </location>
</feature>
<dbReference type="InterPro" id="IPR016032">
    <property type="entry name" value="Sig_transdc_resp-reg_C-effctor"/>
</dbReference>
<dbReference type="EMBL" id="JBBUTG010000024">
    <property type="protein sequence ID" value="MEK8034085.1"/>
    <property type="molecule type" value="Genomic_DNA"/>
</dbReference>
<dbReference type="InterPro" id="IPR011990">
    <property type="entry name" value="TPR-like_helical_dom_sf"/>
</dbReference>
<accession>A0ABU9BZS8</accession>
<sequence>MTDRAVPLTHIVDLGDGVPITGPTGWLEFGSCALDTSRRELWREGLLVPLQRRIYDLLLFMMQRPHRVLPKDELLRAIWGTTFLTDAVLTTAVVKLRKAIGDTDARLPMVATVRGIGYRFDADVRSSSDGPPVASLRQPPHAPHGAPAATWVDGQAAPDVKGAPGGATENRVIGLLRCVNSTGDALLDWAVTGLPWLLHIELSEDRRFHLLPIEASLAFRGPAVSDVLSAGCDALGVDVALIIELKRGSAGVEAAIRWGGSDASAQSLHVPWLDTAHLARTLAASLACYEAVGSTHVGASEHRSVDDFWQVQLARAFALEQQGQAEEALTLLRRCQAHLPRTVRQTLLEVRLLRLRQRFGDARTIADECLQQLGDSGHEAVRAQLLIERGKIGSFEFEPDLGASAFELAISLVEKHLPGTNLLTDALTNLAYVHHHKGNFKKAEAIALRSLEQAARQGDRVASVRAMLCLGQTLEHSGMPERSVALYQQCVSESERTGVPALMATAHYIWSECCREHWRYNEALAAVLKMQALTAEGGSMTNAVLSFSSEVTILERLGRLEEASARLDDVRVRLPNVAPVSQLALLRAEAMLRLRRGRQAEALKCLDEAVLFLGASDELWRQELTYWRVLALLAAGQVEEARQAYRPDADLMVPARSALVQSAIDICSGNRAEALQRMRLFWLKHRVLEENAMSLLVSLAWMLLEDGRLDEVEAINVELGQLPTDPAWVPLLLYARDLRRKTVAPDATRWMALVSQNPGLMHRHAWLHDASCCTAWSEGTAPHLGELYVLACF</sequence>
<dbReference type="PANTHER" id="PTHR47691:SF3">
    <property type="entry name" value="HTH-TYPE TRANSCRIPTIONAL REGULATOR RV0890C-RELATED"/>
    <property type="match status" value="1"/>
</dbReference>
<evidence type="ECO:0000259" key="4">
    <source>
        <dbReference type="PROSITE" id="PS51755"/>
    </source>
</evidence>
<proteinExistence type="predicted"/>
<comment type="caution">
    <text evidence="5">The sequence shown here is derived from an EMBL/GenBank/DDBJ whole genome shotgun (WGS) entry which is preliminary data.</text>
</comment>
<dbReference type="Gene3D" id="1.10.10.10">
    <property type="entry name" value="Winged helix-like DNA-binding domain superfamily/Winged helix DNA-binding domain"/>
    <property type="match status" value="1"/>
</dbReference>
<keyword evidence="6" id="KW-1185">Reference proteome</keyword>
<organism evidence="5 6">
    <name type="scientific">Ideonella lacteola</name>
    <dbReference type="NCBI Taxonomy" id="2984193"/>
    <lineage>
        <taxon>Bacteria</taxon>
        <taxon>Pseudomonadati</taxon>
        <taxon>Pseudomonadota</taxon>
        <taxon>Betaproteobacteria</taxon>
        <taxon>Burkholderiales</taxon>
        <taxon>Sphaerotilaceae</taxon>
        <taxon>Ideonella</taxon>
    </lineage>
</organism>
<dbReference type="Pfam" id="PF00486">
    <property type="entry name" value="Trans_reg_C"/>
    <property type="match status" value="1"/>
</dbReference>
<gene>
    <name evidence="5" type="ORF">AACH06_24945</name>
</gene>
<dbReference type="SUPFAM" id="SSF48452">
    <property type="entry name" value="TPR-like"/>
    <property type="match status" value="2"/>
</dbReference>
<dbReference type="SMART" id="SM00028">
    <property type="entry name" value="TPR"/>
    <property type="match status" value="3"/>
</dbReference>
<dbReference type="PANTHER" id="PTHR47691">
    <property type="entry name" value="REGULATOR-RELATED"/>
    <property type="match status" value="1"/>
</dbReference>
<evidence type="ECO:0000256" key="3">
    <source>
        <dbReference type="SAM" id="MobiDB-lite"/>
    </source>
</evidence>
<evidence type="ECO:0000256" key="1">
    <source>
        <dbReference type="ARBA" id="ARBA00023125"/>
    </source>
</evidence>
<dbReference type="SUPFAM" id="SSF46894">
    <property type="entry name" value="C-terminal effector domain of the bipartite response regulators"/>
    <property type="match status" value="1"/>
</dbReference>
<protein>
    <submittedName>
        <fullName evidence="5">Winged helix-turn-helix domain-containing protein</fullName>
    </submittedName>
</protein>
<name>A0ABU9BZS8_9BURK</name>
<reference evidence="5 6" key="1">
    <citation type="submission" date="2024-04" db="EMBL/GenBank/DDBJ databases">
        <title>Novel species of the genus Ideonella isolated from streams.</title>
        <authorList>
            <person name="Lu H."/>
        </authorList>
    </citation>
    <scope>NUCLEOTIDE SEQUENCE [LARGE SCALE GENOMIC DNA]</scope>
    <source>
        <strain evidence="5 6">DXS29W</strain>
    </source>
</reference>
<dbReference type="PROSITE" id="PS51755">
    <property type="entry name" value="OMPR_PHOB"/>
    <property type="match status" value="1"/>
</dbReference>
<feature type="DNA-binding region" description="OmpR/PhoB-type" evidence="2">
    <location>
        <begin position="24"/>
        <end position="122"/>
    </location>
</feature>
<keyword evidence="1 2" id="KW-0238">DNA-binding</keyword>
<dbReference type="InterPro" id="IPR019734">
    <property type="entry name" value="TPR_rpt"/>
</dbReference>
<feature type="region of interest" description="Disordered" evidence="3">
    <location>
        <begin position="129"/>
        <end position="150"/>
    </location>
</feature>
<dbReference type="SMART" id="SM00862">
    <property type="entry name" value="Trans_reg_C"/>
    <property type="match status" value="1"/>
</dbReference>
<dbReference type="Gene3D" id="1.25.40.10">
    <property type="entry name" value="Tetratricopeptide repeat domain"/>
    <property type="match status" value="1"/>
</dbReference>
<dbReference type="Pfam" id="PF13424">
    <property type="entry name" value="TPR_12"/>
    <property type="match status" value="1"/>
</dbReference>
<dbReference type="CDD" id="cd00383">
    <property type="entry name" value="trans_reg_C"/>
    <property type="match status" value="1"/>
</dbReference>